<feature type="domain" description="F-box associated beta-propeller type 1" evidence="2">
    <location>
        <begin position="95"/>
        <end position="308"/>
    </location>
</feature>
<dbReference type="InterPro" id="IPR017451">
    <property type="entry name" value="F-box-assoc_interact_dom"/>
</dbReference>
<sequence>MSMSKRLRRCTSGSKITSSSQVVLDDEDLLTLILLHVPGKNLMSLKCVSRKWHSVITASHFIHLRNSLPVRASGLFIQRPLSAGVSNEVYFVPLDDQNASSPFRNITFAHDPVGHEEIRILQSCNGLLLCSTAIYKPTKRRNCYVYNPSTNALATLPKHPLSRAKSGFCHIGLSFDPSKSVHYKVIAFLFTSQSPSENVGNFHIYSSETGTWKASVQSFTPAPGMNFLGGVYWNGCVHWLSDLMTKSEPESSLSDCLYFNVEEERLETFPRPPIGVRSSSRRSLYFGQSEDHLHVIEIRPGATSLGVYEMKNDYSEWFVKYEIDLDPISKVFPEIKDEAISEDQKGDDYAVDVLSLIRRENFLEDSFLVLEIPGKAIRYNLVDRSFKLIRDFAMKTGLENLDRRAFGRLNAWQYIESLSYV</sequence>
<reference evidence="3" key="2">
    <citation type="submission" date="2023-05" db="EMBL/GenBank/DDBJ databases">
        <authorList>
            <person name="Schelkunov M.I."/>
        </authorList>
    </citation>
    <scope>NUCLEOTIDE SEQUENCE</scope>
    <source>
        <strain evidence="3">Hsosn_3</strain>
        <tissue evidence="3">Leaf</tissue>
    </source>
</reference>
<evidence type="ECO:0000313" key="3">
    <source>
        <dbReference type="EMBL" id="KAK1362949.1"/>
    </source>
</evidence>
<dbReference type="InterPro" id="IPR006527">
    <property type="entry name" value="F-box-assoc_dom_typ1"/>
</dbReference>
<dbReference type="Proteomes" id="UP001237642">
    <property type="component" value="Unassembled WGS sequence"/>
</dbReference>
<dbReference type="SUPFAM" id="SSF81383">
    <property type="entry name" value="F-box domain"/>
    <property type="match status" value="1"/>
</dbReference>
<name>A0AAD8H9E8_9APIA</name>
<dbReference type="InterPro" id="IPR055290">
    <property type="entry name" value="At3g26010-like"/>
</dbReference>
<dbReference type="InterPro" id="IPR015915">
    <property type="entry name" value="Kelch-typ_b-propeller"/>
</dbReference>
<dbReference type="PANTHER" id="PTHR35546:SF115">
    <property type="entry name" value="F-BOX DOMAIN-CONTAINING PROTEIN"/>
    <property type="match status" value="1"/>
</dbReference>
<keyword evidence="4" id="KW-1185">Reference proteome</keyword>
<dbReference type="EMBL" id="JAUIZM010000009">
    <property type="protein sequence ID" value="KAK1362949.1"/>
    <property type="molecule type" value="Genomic_DNA"/>
</dbReference>
<reference evidence="3" key="1">
    <citation type="submission" date="2023-02" db="EMBL/GenBank/DDBJ databases">
        <title>Genome of toxic invasive species Heracleum sosnowskyi carries increased number of genes despite the absence of recent whole-genome duplications.</title>
        <authorList>
            <person name="Schelkunov M."/>
            <person name="Shtratnikova V."/>
            <person name="Makarenko M."/>
            <person name="Klepikova A."/>
            <person name="Omelchenko D."/>
            <person name="Novikova G."/>
            <person name="Obukhova E."/>
            <person name="Bogdanov V."/>
            <person name="Penin A."/>
            <person name="Logacheva M."/>
        </authorList>
    </citation>
    <scope>NUCLEOTIDE SEQUENCE</scope>
    <source>
        <strain evidence="3">Hsosn_3</strain>
        <tissue evidence="3">Leaf</tissue>
    </source>
</reference>
<comment type="caution">
    <text evidence="3">The sequence shown here is derived from an EMBL/GenBank/DDBJ whole genome shotgun (WGS) entry which is preliminary data.</text>
</comment>
<evidence type="ECO:0000259" key="1">
    <source>
        <dbReference type="Pfam" id="PF00646"/>
    </source>
</evidence>
<dbReference type="InterPro" id="IPR036047">
    <property type="entry name" value="F-box-like_dom_sf"/>
</dbReference>
<dbReference type="InterPro" id="IPR001810">
    <property type="entry name" value="F-box_dom"/>
</dbReference>
<gene>
    <name evidence="3" type="ORF">POM88_038510</name>
</gene>
<proteinExistence type="predicted"/>
<dbReference type="NCBIfam" id="TIGR01640">
    <property type="entry name" value="F_box_assoc_1"/>
    <property type="match status" value="1"/>
</dbReference>
<evidence type="ECO:0000313" key="4">
    <source>
        <dbReference type="Proteomes" id="UP001237642"/>
    </source>
</evidence>
<dbReference type="Pfam" id="PF00646">
    <property type="entry name" value="F-box"/>
    <property type="match status" value="1"/>
</dbReference>
<organism evidence="3 4">
    <name type="scientific">Heracleum sosnowskyi</name>
    <dbReference type="NCBI Taxonomy" id="360622"/>
    <lineage>
        <taxon>Eukaryota</taxon>
        <taxon>Viridiplantae</taxon>
        <taxon>Streptophyta</taxon>
        <taxon>Embryophyta</taxon>
        <taxon>Tracheophyta</taxon>
        <taxon>Spermatophyta</taxon>
        <taxon>Magnoliopsida</taxon>
        <taxon>eudicotyledons</taxon>
        <taxon>Gunneridae</taxon>
        <taxon>Pentapetalae</taxon>
        <taxon>asterids</taxon>
        <taxon>campanulids</taxon>
        <taxon>Apiales</taxon>
        <taxon>Apiaceae</taxon>
        <taxon>Apioideae</taxon>
        <taxon>apioid superclade</taxon>
        <taxon>Tordylieae</taxon>
        <taxon>Tordyliinae</taxon>
        <taxon>Heracleum</taxon>
    </lineage>
</organism>
<dbReference type="Gene3D" id="2.120.10.80">
    <property type="entry name" value="Kelch-type beta propeller"/>
    <property type="match status" value="1"/>
</dbReference>
<feature type="domain" description="F-box" evidence="1">
    <location>
        <begin position="27"/>
        <end position="61"/>
    </location>
</feature>
<dbReference type="SUPFAM" id="SSF117281">
    <property type="entry name" value="Kelch motif"/>
    <property type="match status" value="1"/>
</dbReference>
<dbReference type="PANTHER" id="PTHR35546">
    <property type="entry name" value="F-BOX PROTEIN INTERACTION DOMAIN PROTEIN-RELATED"/>
    <property type="match status" value="1"/>
</dbReference>
<evidence type="ECO:0000259" key="2">
    <source>
        <dbReference type="Pfam" id="PF07734"/>
    </source>
</evidence>
<protein>
    <submittedName>
        <fullName evidence="3">F-box domain containing protein</fullName>
    </submittedName>
</protein>
<accession>A0AAD8H9E8</accession>
<dbReference type="AlphaFoldDB" id="A0AAD8H9E8"/>
<dbReference type="Pfam" id="PF07734">
    <property type="entry name" value="FBA_1"/>
    <property type="match status" value="1"/>
</dbReference>